<organism evidence="1 2">
    <name type="scientific">Choristoneura fumiferana</name>
    <name type="common">Spruce budworm moth</name>
    <name type="synonym">Archips fumiferana</name>
    <dbReference type="NCBI Taxonomy" id="7141"/>
    <lineage>
        <taxon>Eukaryota</taxon>
        <taxon>Metazoa</taxon>
        <taxon>Ecdysozoa</taxon>
        <taxon>Arthropoda</taxon>
        <taxon>Hexapoda</taxon>
        <taxon>Insecta</taxon>
        <taxon>Pterygota</taxon>
        <taxon>Neoptera</taxon>
        <taxon>Endopterygota</taxon>
        <taxon>Lepidoptera</taxon>
        <taxon>Glossata</taxon>
        <taxon>Ditrysia</taxon>
        <taxon>Tortricoidea</taxon>
        <taxon>Tortricidae</taxon>
        <taxon>Tortricinae</taxon>
        <taxon>Choristoneura</taxon>
    </lineage>
</organism>
<reference evidence="1 2" key="1">
    <citation type="journal article" date="2022" name="Genome Biol. Evol.">
        <title>The Spruce Budworm Genome: Reconstructing the Evolutionary History of Antifreeze Proteins.</title>
        <authorList>
            <person name="Beliveau C."/>
            <person name="Gagne P."/>
            <person name="Picq S."/>
            <person name="Vernygora O."/>
            <person name="Keeling C.I."/>
            <person name="Pinkney K."/>
            <person name="Doucet D."/>
            <person name="Wen F."/>
            <person name="Johnston J.S."/>
            <person name="Maaroufi H."/>
            <person name="Boyle B."/>
            <person name="Laroche J."/>
            <person name="Dewar K."/>
            <person name="Juretic N."/>
            <person name="Blackburn G."/>
            <person name="Nisole A."/>
            <person name="Brunet B."/>
            <person name="Brandao M."/>
            <person name="Lumley L."/>
            <person name="Duan J."/>
            <person name="Quan G."/>
            <person name="Lucarotti C.J."/>
            <person name="Roe A.D."/>
            <person name="Sperling F.A.H."/>
            <person name="Levesque R.C."/>
            <person name="Cusson M."/>
        </authorList>
    </citation>
    <scope>NUCLEOTIDE SEQUENCE [LARGE SCALE GENOMIC DNA]</scope>
    <source>
        <strain evidence="1">Glfc:IPQL:Cfum</strain>
    </source>
</reference>
<comment type="caution">
    <text evidence="1">The sequence shown here is derived from an EMBL/GenBank/DDBJ whole genome shotgun (WGS) entry which is preliminary data.</text>
</comment>
<dbReference type="Proteomes" id="UP001064048">
    <property type="component" value="Chromosome 9"/>
</dbReference>
<sequence length="309" mass="35649">MHETGDTNIKVTRCGWLNQDPLYITYHDEEWGVPQYDSQKLFEMLCLEGQQAGLSWITILKKRQHYREVFHNFDALKISKFTAKNVERLSSDPGIVRHKGKIEAIIHNSKCFLEMEDEEMALVKFCVPLLTRTVRICPVARQAQKIHRWVAPTLMELKRREKKLGGKKINPRNTFLEWNLEAELYAFGKRLNEDFDSDLLLQAFTDRTYVIKEEMKQKELEFDLKMKDNRVLAEEGEKFMKEYVQLYLEAALPKFPLEGVAGVWQHLTSEATLANVSAHLGTKDIILAAGKMSMNTGTSRIPGHCSQGS</sequence>
<evidence type="ECO:0000313" key="2">
    <source>
        <dbReference type="Proteomes" id="UP001064048"/>
    </source>
</evidence>
<protein>
    <submittedName>
        <fullName evidence="1">Uncharacterized protein</fullName>
    </submittedName>
</protein>
<dbReference type="EMBL" id="CM046109">
    <property type="protein sequence ID" value="KAI8442161.1"/>
    <property type="molecule type" value="Genomic_DNA"/>
</dbReference>
<keyword evidence="2" id="KW-1185">Reference proteome</keyword>
<name>A0ACC0L1A2_CHOFU</name>
<evidence type="ECO:0000313" key="1">
    <source>
        <dbReference type="EMBL" id="KAI8442161.1"/>
    </source>
</evidence>
<proteinExistence type="predicted"/>
<accession>A0ACC0L1A2</accession>
<gene>
    <name evidence="1" type="ORF">MSG28_005769</name>
</gene>